<dbReference type="InterPro" id="IPR015946">
    <property type="entry name" value="KH_dom-like_a/b"/>
</dbReference>
<organism evidence="1 2">
    <name type="scientific">Xanthomonas oryzae</name>
    <dbReference type="NCBI Taxonomy" id="347"/>
    <lineage>
        <taxon>Bacteria</taxon>
        <taxon>Pseudomonadati</taxon>
        <taxon>Pseudomonadota</taxon>
        <taxon>Gammaproteobacteria</taxon>
        <taxon>Lysobacterales</taxon>
        <taxon>Lysobacteraceae</taxon>
        <taxon>Xanthomonas</taxon>
    </lineage>
</organism>
<gene>
    <name evidence="1" type="ORF">ADT25_03950</name>
</gene>
<comment type="caution">
    <text evidence="1">The sequence shown here is derived from an EMBL/GenBank/DDBJ whole genome shotgun (WGS) entry which is preliminary data.</text>
</comment>
<dbReference type="Gene3D" id="3.30.300.20">
    <property type="match status" value="1"/>
</dbReference>
<evidence type="ECO:0000313" key="2">
    <source>
        <dbReference type="Proteomes" id="UP000036790"/>
    </source>
</evidence>
<dbReference type="Proteomes" id="UP000036790">
    <property type="component" value="Unassembled WGS sequence"/>
</dbReference>
<accession>A0AAP0ZN44</accession>
<dbReference type="PANTHER" id="PTHR39624:SF2">
    <property type="entry name" value="OSMC-LIKE PROTEIN"/>
    <property type="match status" value="1"/>
</dbReference>
<dbReference type="InterPro" id="IPR036102">
    <property type="entry name" value="OsmC/Ohrsf"/>
</dbReference>
<name>A0AAP0ZN44_9XANT</name>
<dbReference type="EMBL" id="LHUJ01000077">
    <property type="protein sequence ID" value="KOR47928.1"/>
    <property type="molecule type" value="Genomic_DNA"/>
</dbReference>
<dbReference type="PANTHER" id="PTHR39624">
    <property type="entry name" value="PROTEIN INVOLVED IN RIMO-MEDIATED BETA-METHYLTHIOLATION OF RIBOSOMAL PROTEIN S12 YCAO"/>
    <property type="match status" value="1"/>
</dbReference>
<sequence>MLGALGACTAITVSMVAARKQWPLTAVHVHLHYTQRGAAGTAITREIVLDGALDDEQRARLVEVADKWFFSRLRGGRRTLRPVFISNSRSPGQDR</sequence>
<dbReference type="InterPro" id="IPR003718">
    <property type="entry name" value="OsmC/Ohr_fam"/>
</dbReference>
<protein>
    <recommendedName>
        <fullName evidence="3">Osmotically inducible protein C</fullName>
    </recommendedName>
</protein>
<reference evidence="1 2" key="2">
    <citation type="submission" date="2015-09" db="EMBL/GenBank/DDBJ databases">
        <title>Draft genome sequence of Xanthomonas oryzae pv. USA str. X11-5A.</title>
        <authorList>
            <person name="Knight B.M."/>
            <person name="Roberts D.P."/>
            <person name="Lin D."/>
            <person name="Hari K."/>
            <person name="Fletcher J."/>
            <person name="Melcher U."/>
            <person name="Blagden T."/>
            <person name="Winegar R.A."/>
        </authorList>
    </citation>
    <scope>NUCLEOTIDE SEQUENCE [LARGE SCALE GENOMIC DNA]</scope>
    <source>
        <strain evidence="1 2">X11-5A</strain>
    </source>
</reference>
<dbReference type="SUPFAM" id="SSF82784">
    <property type="entry name" value="OsmC-like"/>
    <property type="match status" value="1"/>
</dbReference>
<dbReference type="Pfam" id="PF02566">
    <property type="entry name" value="OsmC"/>
    <property type="match status" value="1"/>
</dbReference>
<dbReference type="AlphaFoldDB" id="A0AAP0ZN44"/>
<reference evidence="1 2" key="1">
    <citation type="submission" date="2015-07" db="EMBL/GenBank/DDBJ databases">
        <authorList>
            <consortium name="Consortium for Microbial Forensics and Genomics (microFORGE)"/>
            <person name="Knight B.M."/>
            <person name="Roberts D.P."/>
            <person name="Lin D."/>
            <person name="Hari K."/>
            <person name="Fletcher J."/>
            <person name="Melcher U."/>
            <person name="Blagden T."/>
            <person name="Winegar R.A."/>
        </authorList>
    </citation>
    <scope>NUCLEOTIDE SEQUENCE [LARGE SCALE GENOMIC DNA]</scope>
    <source>
        <strain evidence="1 2">X11-5A</strain>
    </source>
</reference>
<evidence type="ECO:0000313" key="1">
    <source>
        <dbReference type="EMBL" id="KOR47928.1"/>
    </source>
</evidence>
<proteinExistence type="predicted"/>
<evidence type="ECO:0008006" key="3">
    <source>
        <dbReference type="Google" id="ProtNLM"/>
    </source>
</evidence>